<dbReference type="PANTHER" id="PTHR12521:SF0">
    <property type="entry name" value="ADP-RIBOSE GLYCOHYDROLASE OARD1"/>
    <property type="match status" value="1"/>
</dbReference>
<dbReference type="SUPFAM" id="SSF52949">
    <property type="entry name" value="Macro domain-like"/>
    <property type="match status" value="1"/>
</dbReference>
<sequence length="156" mass="17551">MKNIEYKKGDATNPSTTGNKIIVHICNDIGGWGKGFVLAISKKWKAPKSEYRAWYQSKNNFNLGEVQFVQVEEDLWIANLIGQHKINKDENGNSPIRYDAVNEALKKVADFAIDINASIHMPRIGCGLAGGKWEIIEPLIIETILNKDINTTVYDF</sequence>
<feature type="domain" description="Macro" evidence="2">
    <location>
        <begin position="1"/>
        <end position="156"/>
    </location>
</feature>
<organism evidence="3 4">
    <name type="scientific">Pedobacter miscanthi</name>
    <dbReference type="NCBI Taxonomy" id="2259170"/>
    <lineage>
        <taxon>Bacteria</taxon>
        <taxon>Pseudomonadati</taxon>
        <taxon>Bacteroidota</taxon>
        <taxon>Sphingobacteriia</taxon>
        <taxon>Sphingobacteriales</taxon>
        <taxon>Sphingobacteriaceae</taxon>
        <taxon>Pedobacter</taxon>
    </lineage>
</organism>
<evidence type="ECO:0000259" key="2">
    <source>
        <dbReference type="PROSITE" id="PS51154"/>
    </source>
</evidence>
<keyword evidence="4" id="KW-1185">Reference proteome</keyword>
<evidence type="ECO:0000256" key="1">
    <source>
        <dbReference type="ARBA" id="ARBA00035885"/>
    </source>
</evidence>
<dbReference type="EMBL" id="QNQU01000006">
    <property type="protein sequence ID" value="RBQ08670.1"/>
    <property type="molecule type" value="Genomic_DNA"/>
</dbReference>
<accession>A0A366L4F8</accession>
<gene>
    <name evidence="3" type="ORF">DRW42_08150</name>
</gene>
<name>A0A366L4F8_9SPHI</name>
<dbReference type="InterPro" id="IPR002589">
    <property type="entry name" value="Macro_dom"/>
</dbReference>
<evidence type="ECO:0000313" key="4">
    <source>
        <dbReference type="Proteomes" id="UP000252081"/>
    </source>
</evidence>
<proteinExistence type="predicted"/>
<comment type="caution">
    <text evidence="3">The sequence shown here is derived from an EMBL/GenBank/DDBJ whole genome shotgun (WGS) entry which is preliminary data.</text>
</comment>
<dbReference type="PANTHER" id="PTHR12521">
    <property type="entry name" value="PROTEIN C6ORF130"/>
    <property type="match status" value="1"/>
</dbReference>
<dbReference type="Proteomes" id="UP000252081">
    <property type="component" value="Unassembled WGS sequence"/>
</dbReference>
<dbReference type="InterPro" id="IPR043472">
    <property type="entry name" value="Macro_dom-like"/>
</dbReference>
<evidence type="ECO:0000313" key="3">
    <source>
        <dbReference type="EMBL" id="RBQ08670.1"/>
    </source>
</evidence>
<dbReference type="RefSeq" id="WP_113948342.1">
    <property type="nucleotide sequence ID" value="NZ_QNQU01000006.1"/>
</dbReference>
<dbReference type="CDD" id="cd02901">
    <property type="entry name" value="Macro_Poa1p-like"/>
    <property type="match status" value="1"/>
</dbReference>
<dbReference type="OrthoDB" id="9780211at2"/>
<reference evidence="3 4" key="1">
    <citation type="submission" date="2018-07" db="EMBL/GenBank/DDBJ databases">
        <title>A draft genome of a endophytic bacteria, a new species of Pedobacter.</title>
        <authorList>
            <person name="Zhang Z.D."/>
            <person name="Chen Z.J."/>
        </authorList>
    </citation>
    <scope>NUCLEOTIDE SEQUENCE [LARGE SCALE GENOMIC DNA]</scope>
    <source>
        <strain evidence="3 4">RS10</strain>
    </source>
</reference>
<dbReference type="SMART" id="SM00506">
    <property type="entry name" value="A1pp"/>
    <property type="match status" value="1"/>
</dbReference>
<dbReference type="PROSITE" id="PS51154">
    <property type="entry name" value="MACRO"/>
    <property type="match status" value="1"/>
</dbReference>
<dbReference type="GO" id="GO:0140291">
    <property type="term" value="P:peptidyl-glutamate ADP-deribosylation"/>
    <property type="evidence" value="ECO:0007669"/>
    <property type="project" value="TreeGrafter"/>
</dbReference>
<protein>
    <submittedName>
        <fullName evidence="3">Appr-1-p processing protein</fullName>
    </submittedName>
</protein>
<dbReference type="AlphaFoldDB" id="A0A366L4F8"/>
<dbReference type="Gene3D" id="3.40.220.10">
    <property type="entry name" value="Leucine Aminopeptidase, subunit E, domain 1"/>
    <property type="match status" value="1"/>
</dbReference>
<comment type="catalytic activity">
    <reaction evidence="1">
        <text>an N-(ADP-alpha-D-ribosyl)-thymidine in DNA + H2O = a thymidine in DNA + ADP-D-ribose</text>
        <dbReference type="Rhea" id="RHEA:71655"/>
        <dbReference type="Rhea" id="RHEA-COMP:13556"/>
        <dbReference type="Rhea" id="RHEA-COMP:18051"/>
        <dbReference type="ChEBI" id="CHEBI:15377"/>
        <dbReference type="ChEBI" id="CHEBI:57967"/>
        <dbReference type="ChEBI" id="CHEBI:137386"/>
        <dbReference type="ChEBI" id="CHEBI:191199"/>
    </reaction>
    <physiologicalReaction direction="left-to-right" evidence="1">
        <dbReference type="Rhea" id="RHEA:71656"/>
    </physiologicalReaction>
</comment>
<dbReference type="InterPro" id="IPR050892">
    <property type="entry name" value="ADP-ribose_metab_enzymes"/>
</dbReference>